<keyword evidence="1" id="KW-0472">Membrane</keyword>
<name>F5YF55_LEAAZ</name>
<dbReference type="OrthoDB" id="360126at2"/>
<dbReference type="Proteomes" id="UP000009222">
    <property type="component" value="Chromosome"/>
</dbReference>
<evidence type="ECO:0000313" key="4">
    <source>
        <dbReference type="EMBL" id="AEF80050.1"/>
    </source>
</evidence>
<keyword evidence="1" id="KW-0812">Transmembrane</keyword>
<organism evidence="4 5">
    <name type="scientific">Leadbettera azotonutricia (strain ATCC BAA-888 / DSM 13862 / ZAS-9)</name>
    <name type="common">Treponema azotonutricium</name>
    <dbReference type="NCBI Taxonomy" id="545695"/>
    <lineage>
        <taxon>Bacteria</taxon>
        <taxon>Pseudomonadati</taxon>
        <taxon>Spirochaetota</taxon>
        <taxon>Spirochaetia</taxon>
        <taxon>Spirochaetales</taxon>
        <taxon>Breznakiellaceae</taxon>
        <taxon>Leadbettera</taxon>
    </lineage>
</organism>
<feature type="transmembrane region" description="Helical" evidence="1">
    <location>
        <begin position="247"/>
        <end position="273"/>
    </location>
</feature>
<protein>
    <submittedName>
        <fullName evidence="4">Putative lipoprotein</fullName>
    </submittedName>
</protein>
<gene>
    <name evidence="4" type="ordered locus">TREAZ_2510</name>
</gene>
<dbReference type="KEGG" id="taz:TREAZ_2510"/>
<reference evidence="4 5" key="2">
    <citation type="journal article" date="2011" name="ISME J.">
        <title>RNA-seq reveals cooperative metabolic interactions between two termite-gut spirochete species in co-culture.</title>
        <authorList>
            <person name="Rosenthal A.Z."/>
            <person name="Matson E.G."/>
            <person name="Eldar A."/>
            <person name="Leadbetter J.R."/>
        </authorList>
    </citation>
    <scope>NUCLEOTIDE SEQUENCE [LARGE SCALE GENOMIC DNA]</scope>
    <source>
        <strain evidence="5">ATCC BAA-888 / DSM 13862 / ZAS-9</strain>
    </source>
</reference>
<evidence type="ECO:0000313" key="5">
    <source>
        <dbReference type="Proteomes" id="UP000009222"/>
    </source>
</evidence>
<sequence>MKRKTAPYILILCVIFLICACSMSGGQQAAASYGRAAYGEAMESPQADAEYAAGDAGAAEIPTQQSRKLVYQAELRIRVENPEAAEKPLADLMAKYEAWSSSTRIYENSRDYTVRVPSKYYDAFLKEAANLGRVLRRTESAEDVTLRYYDLEGRLSTKQELLKTYQGYLSKAKDIDEIMTVEKRIAELQQEIDWTGTQLRNLSNLVDYATVDLELQGPVAVSSYSAPTMGERLSELFGSFGEIAQGAVVVLLGVIIYGVPAILIVVLLFWILFGRIGFIKKLWRLASGKRS</sequence>
<dbReference type="AlphaFoldDB" id="F5YF55"/>
<evidence type="ECO:0000259" key="3">
    <source>
        <dbReference type="Pfam" id="PF14257"/>
    </source>
</evidence>
<dbReference type="PROSITE" id="PS51257">
    <property type="entry name" value="PROKAR_LIPOPROTEIN"/>
    <property type="match status" value="1"/>
</dbReference>
<evidence type="ECO:0000256" key="2">
    <source>
        <dbReference type="SAM" id="SignalP"/>
    </source>
</evidence>
<feature type="domain" description="DUF4349" evidence="3">
    <location>
        <begin position="67"/>
        <end position="270"/>
    </location>
</feature>
<evidence type="ECO:0000256" key="1">
    <source>
        <dbReference type="SAM" id="Phobius"/>
    </source>
</evidence>
<proteinExistence type="predicted"/>
<accession>F5YF55</accession>
<keyword evidence="2" id="KW-0732">Signal</keyword>
<feature type="signal peptide" evidence="2">
    <location>
        <begin position="1"/>
        <end position="29"/>
    </location>
</feature>
<dbReference type="InterPro" id="IPR025645">
    <property type="entry name" value="DUF4349"/>
</dbReference>
<dbReference type="RefSeq" id="WP_015713014.1">
    <property type="nucleotide sequence ID" value="NC_015577.1"/>
</dbReference>
<keyword evidence="1" id="KW-1133">Transmembrane helix</keyword>
<feature type="chain" id="PRO_5003329631" evidence="2">
    <location>
        <begin position="30"/>
        <end position="291"/>
    </location>
</feature>
<dbReference type="EMBL" id="CP001841">
    <property type="protein sequence ID" value="AEF80050.1"/>
    <property type="molecule type" value="Genomic_DNA"/>
</dbReference>
<dbReference type="HOGENOM" id="CLU_046535_1_0_12"/>
<dbReference type="STRING" id="545695.TREAZ_2510"/>
<dbReference type="eggNOG" id="COG1196">
    <property type="taxonomic scope" value="Bacteria"/>
</dbReference>
<keyword evidence="4" id="KW-0449">Lipoprotein</keyword>
<dbReference type="Pfam" id="PF14257">
    <property type="entry name" value="DUF4349"/>
    <property type="match status" value="1"/>
</dbReference>
<keyword evidence="5" id="KW-1185">Reference proteome</keyword>
<dbReference type="InParanoid" id="F5YF55"/>
<reference evidence="5" key="1">
    <citation type="submission" date="2009-12" db="EMBL/GenBank/DDBJ databases">
        <title>Complete sequence of Treponema azotonutricium strain ZAS-9.</title>
        <authorList>
            <person name="Tetu S.G."/>
            <person name="Matson E."/>
            <person name="Ren Q."/>
            <person name="Seshadri R."/>
            <person name="Elbourne L."/>
            <person name="Hassan K.A."/>
            <person name="Durkin A."/>
            <person name="Radune D."/>
            <person name="Mohamoud Y."/>
            <person name="Shay R."/>
            <person name="Jin S."/>
            <person name="Zhang X."/>
            <person name="Lucey K."/>
            <person name="Ballor N.R."/>
            <person name="Ottesen E."/>
            <person name="Rosenthal R."/>
            <person name="Allen A."/>
            <person name="Leadbetter J.R."/>
            <person name="Paulsen I.T."/>
        </authorList>
    </citation>
    <scope>NUCLEOTIDE SEQUENCE [LARGE SCALE GENOMIC DNA]</scope>
    <source>
        <strain evidence="5">ATCC BAA-888 / DSM 13862 / ZAS-9</strain>
    </source>
</reference>